<organism evidence="3 4">
    <name type="scientific">Tepidibacter thalassicus DSM 15285</name>
    <dbReference type="NCBI Taxonomy" id="1123350"/>
    <lineage>
        <taxon>Bacteria</taxon>
        <taxon>Bacillati</taxon>
        <taxon>Bacillota</taxon>
        <taxon>Clostridia</taxon>
        <taxon>Peptostreptococcales</taxon>
        <taxon>Peptostreptococcaceae</taxon>
        <taxon>Tepidibacter</taxon>
    </lineage>
</organism>
<dbReference type="STRING" id="1123350.SAMN02744040_01008"/>
<protein>
    <submittedName>
        <fullName evidence="3">Phage integrase family protein</fullName>
    </submittedName>
</protein>
<dbReference type="AlphaFoldDB" id="A0A1M5QLB2"/>
<dbReference type="InterPro" id="IPR011010">
    <property type="entry name" value="DNA_brk_join_enz"/>
</dbReference>
<dbReference type="GO" id="GO:0006310">
    <property type="term" value="P:DNA recombination"/>
    <property type="evidence" value="ECO:0007669"/>
    <property type="project" value="UniProtKB-KW"/>
</dbReference>
<accession>A0A1M5QLB2</accession>
<dbReference type="SUPFAM" id="SSF56349">
    <property type="entry name" value="DNA breaking-rejoining enzymes"/>
    <property type="match status" value="1"/>
</dbReference>
<dbReference type="Proteomes" id="UP000242520">
    <property type="component" value="Unassembled WGS sequence"/>
</dbReference>
<dbReference type="Pfam" id="PF00589">
    <property type="entry name" value="Phage_integrase"/>
    <property type="match status" value="1"/>
</dbReference>
<dbReference type="InterPro" id="IPR002104">
    <property type="entry name" value="Integrase_catalytic"/>
</dbReference>
<name>A0A1M5QLB2_9FIRM</name>
<dbReference type="GO" id="GO:0003677">
    <property type="term" value="F:DNA binding"/>
    <property type="evidence" value="ECO:0007669"/>
    <property type="project" value="InterPro"/>
</dbReference>
<dbReference type="GO" id="GO:0015074">
    <property type="term" value="P:DNA integration"/>
    <property type="evidence" value="ECO:0007669"/>
    <property type="project" value="InterPro"/>
</dbReference>
<feature type="domain" description="Tyr recombinase" evidence="2">
    <location>
        <begin position="1"/>
        <end position="54"/>
    </location>
</feature>
<sequence length="58" mass="6771">MKVHSFRHTLGTRLLKEKQVDIVTVSKILRHSSSKVTEDFYINANKEDKLRAINMLDD</sequence>
<evidence type="ECO:0000313" key="3">
    <source>
        <dbReference type="EMBL" id="SHH14591.1"/>
    </source>
</evidence>
<keyword evidence="4" id="KW-1185">Reference proteome</keyword>
<dbReference type="PROSITE" id="PS51898">
    <property type="entry name" value="TYR_RECOMBINASE"/>
    <property type="match status" value="1"/>
</dbReference>
<dbReference type="Gene3D" id="1.10.443.10">
    <property type="entry name" value="Intergrase catalytic core"/>
    <property type="match status" value="1"/>
</dbReference>
<evidence type="ECO:0000313" key="4">
    <source>
        <dbReference type="Proteomes" id="UP000242520"/>
    </source>
</evidence>
<evidence type="ECO:0000256" key="1">
    <source>
        <dbReference type="ARBA" id="ARBA00023172"/>
    </source>
</evidence>
<reference evidence="4" key="1">
    <citation type="submission" date="2016-11" db="EMBL/GenBank/DDBJ databases">
        <authorList>
            <person name="Varghese N."/>
            <person name="Submissions S."/>
        </authorList>
    </citation>
    <scope>NUCLEOTIDE SEQUENCE [LARGE SCALE GENOMIC DNA]</scope>
    <source>
        <strain evidence="4">DSM 15285</strain>
    </source>
</reference>
<dbReference type="InterPro" id="IPR013762">
    <property type="entry name" value="Integrase-like_cat_sf"/>
</dbReference>
<gene>
    <name evidence="3" type="ORF">SAMN02744040_01008</name>
</gene>
<dbReference type="EMBL" id="FQXH01000008">
    <property type="protein sequence ID" value="SHH14591.1"/>
    <property type="molecule type" value="Genomic_DNA"/>
</dbReference>
<keyword evidence="1" id="KW-0233">DNA recombination</keyword>
<evidence type="ECO:0000259" key="2">
    <source>
        <dbReference type="PROSITE" id="PS51898"/>
    </source>
</evidence>
<proteinExistence type="predicted"/>